<evidence type="ECO:0000313" key="2">
    <source>
        <dbReference type="EMBL" id="GAA4513206.1"/>
    </source>
</evidence>
<sequence length="88" mass="9158">MQLTCKAAALRAVAGRGGEAVLYAYGPHAGDLFTAMEPALRDSTIRPAYAIVRYGTPPTPTAAKTSSTSRQNAPGGGLRPRDGRRQSG</sequence>
<keyword evidence="3" id="KW-1185">Reference proteome</keyword>
<protein>
    <submittedName>
        <fullName evidence="2">Uncharacterized protein</fullName>
    </submittedName>
</protein>
<name>A0ABP8QYD3_9ACTN</name>
<feature type="region of interest" description="Disordered" evidence="1">
    <location>
        <begin position="54"/>
        <end position="88"/>
    </location>
</feature>
<gene>
    <name evidence="2" type="ORF">GCM10023191_079960</name>
</gene>
<accession>A0ABP8QYD3</accession>
<evidence type="ECO:0000313" key="3">
    <source>
        <dbReference type="Proteomes" id="UP001500503"/>
    </source>
</evidence>
<comment type="caution">
    <text evidence="2">The sequence shown here is derived from an EMBL/GenBank/DDBJ whole genome shotgun (WGS) entry which is preliminary data.</text>
</comment>
<reference evidence="3" key="1">
    <citation type="journal article" date="2019" name="Int. J. Syst. Evol. Microbiol.">
        <title>The Global Catalogue of Microorganisms (GCM) 10K type strain sequencing project: providing services to taxonomists for standard genome sequencing and annotation.</title>
        <authorList>
            <consortium name="The Broad Institute Genomics Platform"/>
            <consortium name="The Broad Institute Genome Sequencing Center for Infectious Disease"/>
            <person name="Wu L."/>
            <person name="Ma J."/>
        </authorList>
    </citation>
    <scope>NUCLEOTIDE SEQUENCE [LARGE SCALE GENOMIC DNA]</scope>
    <source>
        <strain evidence="3">JCM 17933</strain>
    </source>
</reference>
<organism evidence="2 3">
    <name type="scientific">Actinoallomurus oryzae</name>
    <dbReference type="NCBI Taxonomy" id="502180"/>
    <lineage>
        <taxon>Bacteria</taxon>
        <taxon>Bacillati</taxon>
        <taxon>Actinomycetota</taxon>
        <taxon>Actinomycetes</taxon>
        <taxon>Streptosporangiales</taxon>
        <taxon>Thermomonosporaceae</taxon>
        <taxon>Actinoallomurus</taxon>
    </lineage>
</organism>
<feature type="compositionally biased region" description="Basic and acidic residues" evidence="1">
    <location>
        <begin position="79"/>
        <end position="88"/>
    </location>
</feature>
<evidence type="ECO:0000256" key="1">
    <source>
        <dbReference type="SAM" id="MobiDB-lite"/>
    </source>
</evidence>
<proteinExistence type="predicted"/>
<dbReference type="Proteomes" id="UP001500503">
    <property type="component" value="Unassembled WGS sequence"/>
</dbReference>
<dbReference type="EMBL" id="BAABHF010000048">
    <property type="protein sequence ID" value="GAA4513206.1"/>
    <property type="molecule type" value="Genomic_DNA"/>
</dbReference>